<proteinExistence type="predicted"/>
<dbReference type="OrthoDB" id="513580at2"/>
<sequence length="107" mass="11613">MRRCLRLEAVVHTERHAALKTAGDAISAAGGWIEDHNLLSDVMAMIAFVIPANRAEAFARSLVEAGFILDRPAAGDWAESEQDLSGQLTMLFSRGGGDLTHQRPAFH</sequence>
<dbReference type="KEGG" id="azz:DEW08_12785"/>
<reference evidence="2" key="1">
    <citation type="submission" date="2018-05" db="EMBL/GenBank/DDBJ databases">
        <title>Azospirillum thermophila sp. nov., a novel isolated from hot spring.</title>
        <authorList>
            <person name="Zhao Z."/>
        </authorList>
    </citation>
    <scope>NUCLEOTIDE SEQUENCE [LARGE SCALE GENOMIC DNA]</scope>
    <source>
        <strain evidence="2">CFH 70021</strain>
    </source>
</reference>
<name>A0A2S2CR77_9PROT</name>
<keyword evidence="2" id="KW-1185">Reference proteome</keyword>
<organism evidence="1 2">
    <name type="scientific">Azospirillum thermophilum</name>
    <dbReference type="NCBI Taxonomy" id="2202148"/>
    <lineage>
        <taxon>Bacteria</taxon>
        <taxon>Pseudomonadati</taxon>
        <taxon>Pseudomonadota</taxon>
        <taxon>Alphaproteobacteria</taxon>
        <taxon>Rhodospirillales</taxon>
        <taxon>Azospirillaceae</taxon>
        <taxon>Azospirillum</taxon>
    </lineage>
</organism>
<dbReference type="AlphaFoldDB" id="A0A2S2CR77"/>
<dbReference type="Proteomes" id="UP000245629">
    <property type="component" value="Chromosome 2"/>
</dbReference>
<evidence type="ECO:0000313" key="2">
    <source>
        <dbReference type="Proteomes" id="UP000245629"/>
    </source>
</evidence>
<gene>
    <name evidence="1" type="ORF">DEW08_12785</name>
</gene>
<accession>A0A2S2CR77</accession>
<dbReference type="EMBL" id="CP029353">
    <property type="protein sequence ID" value="AWK86986.1"/>
    <property type="molecule type" value="Genomic_DNA"/>
</dbReference>
<protein>
    <submittedName>
        <fullName evidence="1">Uncharacterized protein</fullName>
    </submittedName>
</protein>
<evidence type="ECO:0000313" key="1">
    <source>
        <dbReference type="EMBL" id="AWK86986.1"/>
    </source>
</evidence>
<dbReference type="RefSeq" id="WP_109327653.1">
    <property type="nucleotide sequence ID" value="NZ_CP029353.1"/>
</dbReference>